<evidence type="ECO:0000313" key="3">
    <source>
        <dbReference type="Proteomes" id="UP000317429"/>
    </source>
</evidence>
<accession>A0A518D696</accession>
<evidence type="ECO:0000313" key="2">
    <source>
        <dbReference type="EMBL" id="QDU86998.1"/>
    </source>
</evidence>
<feature type="transmembrane region" description="Helical" evidence="1">
    <location>
        <begin position="35"/>
        <end position="61"/>
    </location>
</feature>
<feature type="transmembrane region" description="Helical" evidence="1">
    <location>
        <begin position="73"/>
        <end position="95"/>
    </location>
</feature>
<reference evidence="2 3" key="1">
    <citation type="submission" date="2019-02" db="EMBL/GenBank/DDBJ databases">
        <title>Deep-cultivation of Planctomycetes and their phenomic and genomic characterization uncovers novel biology.</title>
        <authorList>
            <person name="Wiegand S."/>
            <person name="Jogler M."/>
            <person name="Boedeker C."/>
            <person name="Pinto D."/>
            <person name="Vollmers J."/>
            <person name="Rivas-Marin E."/>
            <person name="Kohn T."/>
            <person name="Peeters S.H."/>
            <person name="Heuer A."/>
            <person name="Rast P."/>
            <person name="Oberbeckmann S."/>
            <person name="Bunk B."/>
            <person name="Jeske O."/>
            <person name="Meyerdierks A."/>
            <person name="Storesund J.E."/>
            <person name="Kallscheuer N."/>
            <person name="Luecker S."/>
            <person name="Lage O.M."/>
            <person name="Pohl T."/>
            <person name="Merkel B.J."/>
            <person name="Hornburger P."/>
            <person name="Mueller R.-W."/>
            <person name="Bruemmer F."/>
            <person name="Labrenz M."/>
            <person name="Spormann A.M."/>
            <person name="Op den Camp H."/>
            <person name="Overmann J."/>
            <person name="Amann R."/>
            <person name="Jetten M.S.M."/>
            <person name="Mascher T."/>
            <person name="Medema M.H."/>
            <person name="Devos D.P."/>
            <person name="Kaster A.-K."/>
            <person name="Ovreas L."/>
            <person name="Rohde M."/>
            <person name="Galperin M.Y."/>
            <person name="Jogler C."/>
        </authorList>
    </citation>
    <scope>NUCLEOTIDE SEQUENCE [LARGE SCALE GENOMIC DNA]</scope>
    <source>
        <strain evidence="2 3">Pla175</strain>
    </source>
</reference>
<evidence type="ECO:0000256" key="1">
    <source>
        <dbReference type="SAM" id="Phobius"/>
    </source>
</evidence>
<keyword evidence="1" id="KW-1133">Transmembrane helix</keyword>
<name>A0A518D696_9BACT</name>
<keyword evidence="3" id="KW-1185">Reference proteome</keyword>
<dbReference type="RefSeq" id="WP_145280738.1">
    <property type="nucleotide sequence ID" value="NZ_CP036291.1"/>
</dbReference>
<dbReference type="EMBL" id="CP036291">
    <property type="protein sequence ID" value="QDU86998.1"/>
    <property type="molecule type" value="Genomic_DNA"/>
</dbReference>
<organism evidence="2 3">
    <name type="scientific">Pirellulimonas nuda</name>
    <dbReference type="NCBI Taxonomy" id="2528009"/>
    <lineage>
        <taxon>Bacteria</taxon>
        <taxon>Pseudomonadati</taxon>
        <taxon>Planctomycetota</taxon>
        <taxon>Planctomycetia</taxon>
        <taxon>Pirellulales</taxon>
        <taxon>Lacipirellulaceae</taxon>
        <taxon>Pirellulimonas</taxon>
    </lineage>
</organism>
<sequence length="195" mass="21277">MHYPPLRFALPALVLLLPLLSGCVRVVEEPGQTVWAYSWFACLAPVAVGLGVMGCGVRLIRGDWKLGNKPHRLGWFLLAVGTLAVGAVAATTPFARVTVSDQRLTIQEGLIGVGVTQQVDLQQVASIDLYRASRKRVGKKKRGRRIVTYAEFTSRDGTTQEVFMGGDLRGPALQRVLEIAQQRGVAITDRRAETP</sequence>
<dbReference type="KEGG" id="pnd:Pla175_03520"/>
<keyword evidence="1" id="KW-0812">Transmembrane</keyword>
<dbReference type="PROSITE" id="PS51257">
    <property type="entry name" value="PROKAR_LIPOPROTEIN"/>
    <property type="match status" value="1"/>
</dbReference>
<dbReference type="AlphaFoldDB" id="A0A518D696"/>
<protein>
    <submittedName>
        <fullName evidence="2">Uncharacterized protein</fullName>
    </submittedName>
</protein>
<proteinExistence type="predicted"/>
<keyword evidence="1" id="KW-0472">Membrane</keyword>
<dbReference type="Proteomes" id="UP000317429">
    <property type="component" value="Chromosome"/>
</dbReference>
<gene>
    <name evidence="2" type="ORF">Pla175_03520</name>
</gene>